<dbReference type="GO" id="GO:0005829">
    <property type="term" value="C:cytosol"/>
    <property type="evidence" value="ECO:0007669"/>
    <property type="project" value="TreeGrafter"/>
</dbReference>
<dbReference type="PANTHER" id="PTHR10788">
    <property type="entry name" value="TREHALOSE-6-PHOSPHATE SYNTHASE"/>
    <property type="match status" value="1"/>
</dbReference>
<sequence length="511" mass="57808">MFEGKKIIVGRDKMDTVSGITHKLDAFECFLKEYPEWRNKVVLVQISQPGQIRDAKLEAKISERVTQINSIYGSLEFVPVHFHRTYIENDKYLALLNIADLGLIMSVRSGMNTVSLEYIACQNEKHSPLILSEFTGTAGSMCGAIQTNPWNMYSVASSINKALLMSEVEKEQRHKQMYAYVYSHNSELWASSFINSIRKNFAQYDISNTKELDRLMISSRYRTSSKRLLLLDYDGTLTPITNIPSMALLDEETVHTLASLCKDERNTVWVISGRDIEFLDKHMGHIKGLGMSGEHGGFIRNPHGEWISLVERLDLSWMPKIKSIFEFYTERTKGSFIEEKKAAITWHYRNADPEYGTFQCNQCMDYLEGVIASNMPVEVVVGKKCLEVRPSVVNKGEIVSRILNSNPSDSPYDFVFVAGDDRTDEDMFKAINDFVAEQNQIPSFPNLLPNNTSGTLKPCMSSASLSQSLFQPDAADQNYFTVLVGPPNKKTSAAWSVRSSKELTDFFATLT</sequence>
<keyword evidence="5" id="KW-1185">Reference proteome</keyword>
<dbReference type="Pfam" id="PF00982">
    <property type="entry name" value="Glyco_transf_20"/>
    <property type="match status" value="1"/>
</dbReference>
<name>A0A1R1PQW3_ZANCU</name>
<gene>
    <name evidence="4" type="ORF">AX774_g1713</name>
    <name evidence="3" type="ORF">AX774_g3119</name>
</gene>
<proteinExistence type="inferred from homology"/>
<dbReference type="PANTHER" id="PTHR10788:SF123">
    <property type="entry name" value="TREHALOSE-PHOSPHATASE"/>
    <property type="match status" value="1"/>
</dbReference>
<protein>
    <submittedName>
        <fullName evidence="3">Trehalose-phosphatase</fullName>
    </submittedName>
</protein>
<dbReference type="Gene3D" id="3.40.50.1000">
    <property type="entry name" value="HAD superfamily/HAD-like"/>
    <property type="match status" value="1"/>
</dbReference>
<dbReference type="CDD" id="cd01627">
    <property type="entry name" value="HAD_TPP"/>
    <property type="match status" value="1"/>
</dbReference>
<comment type="similarity">
    <text evidence="1">In the N-terminal section; belongs to the glycosyltransferase 20 family.</text>
</comment>
<dbReference type="GO" id="GO:0005992">
    <property type="term" value="P:trehalose biosynthetic process"/>
    <property type="evidence" value="ECO:0007669"/>
    <property type="project" value="InterPro"/>
</dbReference>
<dbReference type="NCBIfam" id="TIGR00685">
    <property type="entry name" value="T6PP"/>
    <property type="match status" value="1"/>
</dbReference>
<dbReference type="OrthoDB" id="755951at2759"/>
<organism evidence="3 5">
    <name type="scientific">Zancudomyces culisetae</name>
    <name type="common">Gut fungus</name>
    <name type="synonym">Smittium culisetae</name>
    <dbReference type="NCBI Taxonomy" id="1213189"/>
    <lineage>
        <taxon>Eukaryota</taxon>
        <taxon>Fungi</taxon>
        <taxon>Fungi incertae sedis</taxon>
        <taxon>Zoopagomycota</taxon>
        <taxon>Kickxellomycotina</taxon>
        <taxon>Harpellomycetes</taxon>
        <taxon>Harpellales</taxon>
        <taxon>Legeriomycetaceae</taxon>
        <taxon>Zancudomyces</taxon>
    </lineage>
</organism>
<dbReference type="EMBL" id="LSSK01000428">
    <property type="protein sequence ID" value="OMH83376.1"/>
    <property type="molecule type" value="Genomic_DNA"/>
</dbReference>
<dbReference type="AlphaFoldDB" id="A0A1R1PQW3"/>
<dbReference type="Proteomes" id="UP000188320">
    <property type="component" value="Unassembled WGS sequence"/>
</dbReference>
<dbReference type="GO" id="GO:0003825">
    <property type="term" value="F:alpha,alpha-trehalose-phosphate synthase (UDP-forming) activity"/>
    <property type="evidence" value="ECO:0007669"/>
    <property type="project" value="TreeGrafter"/>
</dbReference>
<dbReference type="FunFam" id="3.40.50.1000:FF:000052">
    <property type="entry name" value="Alpha,alpha-trehalose-phosphate synthase [UDP-forming] 6"/>
    <property type="match status" value="1"/>
</dbReference>
<dbReference type="GO" id="GO:0005946">
    <property type="term" value="C:alpha,alpha-trehalose-phosphate synthase complex (UDP-forming)"/>
    <property type="evidence" value="ECO:0007669"/>
    <property type="project" value="TreeGrafter"/>
</dbReference>
<dbReference type="Pfam" id="PF02358">
    <property type="entry name" value="Trehalose_PPase"/>
    <property type="match status" value="1"/>
</dbReference>
<dbReference type="Gene3D" id="3.30.70.1020">
    <property type="entry name" value="Trehalose-6-phosphate phosphatase related protein, domain 2"/>
    <property type="match status" value="1"/>
</dbReference>
<dbReference type="NCBIfam" id="TIGR01484">
    <property type="entry name" value="HAD-SF-IIB"/>
    <property type="match status" value="1"/>
</dbReference>
<dbReference type="Gene3D" id="3.40.50.2000">
    <property type="entry name" value="Glycogen Phosphorylase B"/>
    <property type="match status" value="1"/>
</dbReference>
<dbReference type="FunFam" id="3.30.70.1020:FF:000002">
    <property type="entry name" value="Trehalose-6-phosphate synthase 2"/>
    <property type="match status" value="1"/>
</dbReference>
<dbReference type="InterPro" id="IPR001830">
    <property type="entry name" value="Glyco_trans_20"/>
</dbReference>
<evidence type="ECO:0000313" key="5">
    <source>
        <dbReference type="Proteomes" id="UP000188320"/>
    </source>
</evidence>
<dbReference type="InterPro" id="IPR006379">
    <property type="entry name" value="HAD-SF_hydro_IIB"/>
</dbReference>
<reference evidence="5" key="2">
    <citation type="submission" date="2017-01" db="EMBL/GenBank/DDBJ databases">
        <authorList>
            <person name="Wang Y."/>
            <person name="White M."/>
            <person name="Kvist S."/>
            <person name="Moncalvo J.-M."/>
        </authorList>
    </citation>
    <scope>NUCLEOTIDE SEQUENCE [LARGE SCALE GENOMIC DNA]</scope>
    <source>
        <strain evidence="5">COL-18-3</strain>
    </source>
</reference>
<evidence type="ECO:0000256" key="2">
    <source>
        <dbReference type="ARBA" id="ARBA00006330"/>
    </source>
</evidence>
<evidence type="ECO:0000256" key="1">
    <source>
        <dbReference type="ARBA" id="ARBA00005409"/>
    </source>
</evidence>
<dbReference type="EMBL" id="LSSK01000154">
    <property type="protein sequence ID" value="OMH84749.1"/>
    <property type="molecule type" value="Genomic_DNA"/>
</dbReference>
<dbReference type="SUPFAM" id="SSF53756">
    <property type="entry name" value="UDP-Glycosyltransferase/glycogen phosphorylase"/>
    <property type="match status" value="1"/>
</dbReference>
<dbReference type="InterPro" id="IPR023214">
    <property type="entry name" value="HAD_sf"/>
</dbReference>
<accession>A0A1R1PQW3</accession>
<dbReference type="InterPro" id="IPR036412">
    <property type="entry name" value="HAD-like_sf"/>
</dbReference>
<evidence type="ECO:0000313" key="3">
    <source>
        <dbReference type="EMBL" id="OMH83376.1"/>
    </source>
</evidence>
<dbReference type="GO" id="GO:0004805">
    <property type="term" value="F:trehalose-phosphatase activity"/>
    <property type="evidence" value="ECO:0007669"/>
    <property type="project" value="TreeGrafter"/>
</dbReference>
<evidence type="ECO:0000313" key="4">
    <source>
        <dbReference type="EMBL" id="OMH84749.1"/>
    </source>
</evidence>
<dbReference type="InterPro" id="IPR003337">
    <property type="entry name" value="Trehalose_PPase"/>
</dbReference>
<dbReference type="SUPFAM" id="SSF56784">
    <property type="entry name" value="HAD-like"/>
    <property type="match status" value="1"/>
</dbReference>
<reference evidence="3" key="1">
    <citation type="submission" date="2017-01" db="EMBL/GenBank/DDBJ databases">
        <authorList>
            <person name="Mah S.A."/>
            <person name="Swanson W.J."/>
            <person name="Moy G.W."/>
            <person name="Vacquier V.D."/>
        </authorList>
    </citation>
    <scope>NUCLEOTIDE SEQUENCE [LARGE SCALE GENOMIC DNA]</scope>
    <source>
        <strain evidence="3">COL-18-3</strain>
    </source>
</reference>
<comment type="similarity">
    <text evidence="2">In the C-terminal section; belongs to the trehalose phosphatase family.</text>
</comment>
<comment type="caution">
    <text evidence="3">The sequence shown here is derived from an EMBL/GenBank/DDBJ whole genome shotgun (WGS) entry which is preliminary data.</text>
</comment>